<feature type="signal peptide" evidence="1">
    <location>
        <begin position="1"/>
        <end position="19"/>
    </location>
</feature>
<evidence type="ECO:0000256" key="1">
    <source>
        <dbReference type="SAM" id="SignalP"/>
    </source>
</evidence>
<organism evidence="2 3">
    <name type="scientific">Streptococcus acidominimus</name>
    <dbReference type="NCBI Taxonomy" id="1326"/>
    <lineage>
        <taxon>Bacteria</taxon>
        <taxon>Bacillati</taxon>
        <taxon>Bacillota</taxon>
        <taxon>Bacilli</taxon>
        <taxon>Lactobacillales</taxon>
        <taxon>Streptococcaceae</taxon>
        <taxon>Streptococcus</taxon>
    </lineage>
</organism>
<reference evidence="2 3" key="1">
    <citation type="submission" date="2018-06" db="EMBL/GenBank/DDBJ databases">
        <authorList>
            <consortium name="Pathogen Informatics"/>
            <person name="Doyle S."/>
        </authorList>
    </citation>
    <scope>NUCLEOTIDE SEQUENCE [LARGE SCALE GENOMIC DNA]</scope>
    <source>
        <strain evidence="2 3">NCTC12957</strain>
    </source>
</reference>
<evidence type="ECO:0000313" key="2">
    <source>
        <dbReference type="EMBL" id="SUN07600.1"/>
    </source>
</evidence>
<dbReference type="PROSITE" id="PS51257">
    <property type="entry name" value="PROKAR_LIPOPROTEIN"/>
    <property type="match status" value="1"/>
</dbReference>
<evidence type="ECO:0000313" key="3">
    <source>
        <dbReference type="Proteomes" id="UP000255213"/>
    </source>
</evidence>
<name>A0A380IHM3_STRAI</name>
<gene>
    <name evidence="2" type="ORF">NCTC12957_01282</name>
</gene>
<dbReference type="AlphaFoldDB" id="A0A380IHM3"/>
<accession>A0A380IHM3</accession>
<sequence>MKRVPFSLLTLLSVALLSACSTPKTSDQLDHFLAEASQEKK</sequence>
<dbReference type="Proteomes" id="UP000255213">
    <property type="component" value="Unassembled WGS sequence"/>
</dbReference>
<dbReference type="EMBL" id="UHEN01000001">
    <property type="protein sequence ID" value="SUN07600.1"/>
    <property type="molecule type" value="Genomic_DNA"/>
</dbReference>
<dbReference type="RefSeq" id="WP_244912648.1">
    <property type="nucleotide sequence ID" value="NZ_MSJL01000002.1"/>
</dbReference>
<feature type="chain" id="PRO_5039719887" description="Lipoprotein" evidence="1">
    <location>
        <begin position="20"/>
        <end position="41"/>
    </location>
</feature>
<keyword evidence="1" id="KW-0732">Signal</keyword>
<evidence type="ECO:0008006" key="4">
    <source>
        <dbReference type="Google" id="ProtNLM"/>
    </source>
</evidence>
<proteinExistence type="predicted"/>
<protein>
    <recommendedName>
        <fullName evidence="4">Lipoprotein</fullName>
    </recommendedName>
</protein>